<gene>
    <name evidence="1" type="ORF">PROFUN_01559</name>
</gene>
<dbReference type="Proteomes" id="UP000241769">
    <property type="component" value="Unassembled WGS sequence"/>
</dbReference>
<dbReference type="EMBL" id="MDYQ01000021">
    <property type="protein sequence ID" value="PRP87297.1"/>
    <property type="molecule type" value="Genomic_DNA"/>
</dbReference>
<dbReference type="Gene3D" id="2.120.10.30">
    <property type="entry name" value="TolB, C-terminal domain"/>
    <property type="match status" value="1"/>
</dbReference>
<dbReference type="InterPro" id="IPR051288">
    <property type="entry name" value="Serum_paraoxonase/arylesterase"/>
</dbReference>
<organism evidence="1 2">
    <name type="scientific">Planoprotostelium fungivorum</name>
    <dbReference type="NCBI Taxonomy" id="1890364"/>
    <lineage>
        <taxon>Eukaryota</taxon>
        <taxon>Amoebozoa</taxon>
        <taxon>Evosea</taxon>
        <taxon>Variosea</taxon>
        <taxon>Cavosteliida</taxon>
        <taxon>Cavosteliaceae</taxon>
        <taxon>Planoprotostelium</taxon>
    </lineage>
</organism>
<proteinExistence type="predicted"/>
<name>A0A2P6NTJ1_9EUKA</name>
<dbReference type="PANTHER" id="PTHR11799:SF12">
    <property type="entry name" value="PARAOXONASE-RELATED"/>
    <property type="match status" value="1"/>
</dbReference>
<sequence length="394" mass="43871">MYGKSVILIVAVIVAILWIPVSYRVEHAGVNRKFQPMLRGKAASVQLGGCEDLDFHAASGVIYGACAHKTFQHRTKWFPPTGKFASEDGAHFKESDGLFIIDPKTDKVTQLTLKDFKSDKNPRGIFKAHGLSTFSRPDEPNTVYIHAVNHYASKEDGFTYHPRIEIFKHQTGDSHVDHIETVEHPLIRTPNDVLALSEKSFYVTNDHKHLGQGFFSHMMRFVEDLSFIGMSDVILREDSGRVRVIVRDLPTPNGICRGPGNVIIINSAVAGIMHVFEQRMDLALSKKAAQQLPSAIDNPSYDNSTNTYYQIGHIDILKFLEAAGNVQKKSPVAVYRVTDNQGESQFFGERFIVKKIYEGEGKLVNAATVAVRVPSLKKLYVSGLYGPTIAVLSE</sequence>
<dbReference type="PANTHER" id="PTHR11799">
    <property type="entry name" value="PARAOXONASE"/>
    <property type="match status" value="1"/>
</dbReference>
<evidence type="ECO:0000313" key="2">
    <source>
        <dbReference type="Proteomes" id="UP000241769"/>
    </source>
</evidence>
<evidence type="ECO:0000313" key="1">
    <source>
        <dbReference type="EMBL" id="PRP87297.1"/>
    </source>
</evidence>
<dbReference type="AlphaFoldDB" id="A0A2P6NTJ1"/>
<dbReference type="OrthoDB" id="5307922at2759"/>
<accession>A0A2P6NTJ1</accession>
<dbReference type="InParanoid" id="A0A2P6NTJ1"/>
<reference evidence="1 2" key="1">
    <citation type="journal article" date="2018" name="Genome Biol. Evol.">
        <title>Multiple Roots of Fruiting Body Formation in Amoebozoa.</title>
        <authorList>
            <person name="Hillmann F."/>
            <person name="Forbes G."/>
            <person name="Novohradska S."/>
            <person name="Ferling I."/>
            <person name="Riege K."/>
            <person name="Groth M."/>
            <person name="Westermann M."/>
            <person name="Marz M."/>
            <person name="Spaller T."/>
            <person name="Winckler T."/>
            <person name="Schaap P."/>
            <person name="Glockner G."/>
        </authorList>
    </citation>
    <scope>NUCLEOTIDE SEQUENCE [LARGE SCALE GENOMIC DNA]</scope>
    <source>
        <strain evidence="1 2">Jena</strain>
    </source>
</reference>
<dbReference type="InterPro" id="IPR011042">
    <property type="entry name" value="6-blade_b-propeller_TolB-like"/>
</dbReference>
<dbReference type="SUPFAM" id="SSF63829">
    <property type="entry name" value="Calcium-dependent phosphotriesterase"/>
    <property type="match status" value="1"/>
</dbReference>
<keyword evidence="2" id="KW-1185">Reference proteome</keyword>
<protein>
    <submittedName>
        <fullName evidence="1">Serum paraoxonase/arylesterase</fullName>
    </submittedName>
</protein>
<comment type="caution">
    <text evidence="1">The sequence shown here is derived from an EMBL/GenBank/DDBJ whole genome shotgun (WGS) entry which is preliminary data.</text>
</comment>